<dbReference type="EMBL" id="PDCK01000043">
    <property type="protein sequence ID" value="PRQ31708.1"/>
    <property type="molecule type" value="Genomic_DNA"/>
</dbReference>
<proteinExistence type="predicted"/>
<feature type="compositionally biased region" description="Polar residues" evidence="1">
    <location>
        <begin position="132"/>
        <end position="145"/>
    </location>
</feature>
<organism evidence="2 3">
    <name type="scientific">Rosa chinensis</name>
    <name type="common">China rose</name>
    <dbReference type="NCBI Taxonomy" id="74649"/>
    <lineage>
        <taxon>Eukaryota</taxon>
        <taxon>Viridiplantae</taxon>
        <taxon>Streptophyta</taxon>
        <taxon>Embryophyta</taxon>
        <taxon>Tracheophyta</taxon>
        <taxon>Spermatophyta</taxon>
        <taxon>Magnoliopsida</taxon>
        <taxon>eudicotyledons</taxon>
        <taxon>Gunneridae</taxon>
        <taxon>Pentapetalae</taxon>
        <taxon>rosids</taxon>
        <taxon>fabids</taxon>
        <taxon>Rosales</taxon>
        <taxon>Rosaceae</taxon>
        <taxon>Rosoideae</taxon>
        <taxon>Rosoideae incertae sedis</taxon>
        <taxon>Rosa</taxon>
    </lineage>
</organism>
<feature type="compositionally biased region" description="Basic and acidic residues" evidence="1">
    <location>
        <begin position="120"/>
        <end position="131"/>
    </location>
</feature>
<reference evidence="2 3" key="1">
    <citation type="journal article" date="2018" name="Nat. Genet.">
        <title>The Rosa genome provides new insights in the design of modern roses.</title>
        <authorList>
            <person name="Bendahmane M."/>
        </authorList>
    </citation>
    <scope>NUCLEOTIDE SEQUENCE [LARGE SCALE GENOMIC DNA]</scope>
    <source>
        <strain evidence="3">cv. Old Blush</strain>
    </source>
</reference>
<evidence type="ECO:0000313" key="2">
    <source>
        <dbReference type="EMBL" id="PRQ31708.1"/>
    </source>
</evidence>
<evidence type="ECO:0000313" key="3">
    <source>
        <dbReference type="Proteomes" id="UP000238479"/>
    </source>
</evidence>
<comment type="caution">
    <text evidence="2">The sequence shown here is derived from an EMBL/GenBank/DDBJ whole genome shotgun (WGS) entry which is preliminary data.</text>
</comment>
<protein>
    <submittedName>
        <fullName evidence="2">Uncharacterized protein</fullName>
    </submittedName>
</protein>
<feature type="compositionally biased region" description="Basic and acidic residues" evidence="1">
    <location>
        <begin position="90"/>
        <end position="101"/>
    </location>
</feature>
<dbReference type="Gramene" id="PRQ31708">
    <property type="protein sequence ID" value="PRQ31708"/>
    <property type="gene ID" value="RchiOBHm_Chr5g0038451"/>
</dbReference>
<dbReference type="AlphaFoldDB" id="A0A2P6QBZ6"/>
<keyword evidence="3" id="KW-1185">Reference proteome</keyword>
<name>A0A2P6QBZ6_ROSCH</name>
<dbReference type="Proteomes" id="UP000238479">
    <property type="component" value="Chromosome 5"/>
</dbReference>
<feature type="region of interest" description="Disordered" evidence="1">
    <location>
        <begin position="82"/>
        <end position="145"/>
    </location>
</feature>
<accession>A0A2P6QBZ6</accession>
<evidence type="ECO:0000256" key="1">
    <source>
        <dbReference type="SAM" id="MobiDB-lite"/>
    </source>
</evidence>
<sequence>MLLDIHVAFWLSKYSYEGNDSLVLPGFPPKCSIMEAGGSVDEDGLTLSEIWKYCKKQKNVNTRTRGQHKKLAGQVQSLASSIGASSVDTMKSERLEDRGPIDEDGPSLSETFENSKKHKNGETRMCGDSEKLSGQGQDLASSIAESSVDTVNSEKLVTEDMLNKVLIGRFKAERNLKTVMRSNARSSDNEMASIVDNECASSSSQIEKRVSVLKARASRLESIVIMLKENYPWTKF</sequence>
<gene>
    <name evidence="2" type="ORF">RchiOBHm_Chr5g0038451</name>
</gene>